<reference evidence="1 2" key="1">
    <citation type="submission" date="2015-06" db="EMBL/GenBank/DDBJ databases">
        <title>Survival trade-offs in plant roots during colonization by closely related pathogenic and mutualistic fungi.</title>
        <authorList>
            <person name="Hacquard S."/>
            <person name="Kracher B."/>
            <person name="Hiruma K."/>
            <person name="Weinman A."/>
            <person name="Muench P."/>
            <person name="Garrido Oter R."/>
            <person name="Ver Loren van Themaat E."/>
            <person name="Dallerey J.-F."/>
            <person name="Damm U."/>
            <person name="Henrissat B."/>
            <person name="Lespinet O."/>
            <person name="Thon M."/>
            <person name="Kemen E."/>
            <person name="McHardy A.C."/>
            <person name="Schulze-Lefert P."/>
            <person name="O'Connell R.J."/>
        </authorList>
    </citation>
    <scope>NUCLEOTIDE SEQUENCE [LARGE SCALE GENOMIC DNA]</scope>
    <source>
        <strain evidence="1 2">0861</strain>
    </source>
</reference>
<dbReference type="AlphaFoldDB" id="A0A166YF41"/>
<evidence type="ECO:0000313" key="2">
    <source>
        <dbReference type="Proteomes" id="UP000076552"/>
    </source>
</evidence>
<gene>
    <name evidence="1" type="ORF">CT0861_06464</name>
</gene>
<sequence>MARKFTNRIRGNWADLMTKAKTIFTSTKTRCLIKKNPSPQATTTCIQGHNAIYTLPNVPIDFSSVTYREIAGTQTSHPNLPFREASVCSARSTAAMYTSEKEHREESVFEECMYCSGDEDSDGGSTFATPS</sequence>
<evidence type="ECO:0000313" key="1">
    <source>
        <dbReference type="EMBL" id="KZL77582.1"/>
    </source>
</evidence>
<protein>
    <submittedName>
        <fullName evidence="1">Uncharacterized protein</fullName>
    </submittedName>
</protein>
<organism evidence="1 2">
    <name type="scientific">Colletotrichum tofieldiae</name>
    <dbReference type="NCBI Taxonomy" id="708197"/>
    <lineage>
        <taxon>Eukaryota</taxon>
        <taxon>Fungi</taxon>
        <taxon>Dikarya</taxon>
        <taxon>Ascomycota</taxon>
        <taxon>Pezizomycotina</taxon>
        <taxon>Sordariomycetes</taxon>
        <taxon>Hypocreomycetidae</taxon>
        <taxon>Glomerellales</taxon>
        <taxon>Glomerellaceae</taxon>
        <taxon>Colletotrichum</taxon>
        <taxon>Colletotrichum spaethianum species complex</taxon>
    </lineage>
</organism>
<comment type="caution">
    <text evidence="1">The sequence shown here is derived from an EMBL/GenBank/DDBJ whole genome shotgun (WGS) entry which is preliminary data.</text>
</comment>
<dbReference type="Proteomes" id="UP000076552">
    <property type="component" value="Unassembled WGS sequence"/>
</dbReference>
<proteinExistence type="predicted"/>
<keyword evidence="2" id="KW-1185">Reference proteome</keyword>
<accession>A0A166YF41</accession>
<name>A0A166YF41_9PEZI</name>
<dbReference type="EMBL" id="LFIV01000007">
    <property type="protein sequence ID" value="KZL77582.1"/>
    <property type="molecule type" value="Genomic_DNA"/>
</dbReference>